<evidence type="ECO:0000256" key="2">
    <source>
        <dbReference type="ARBA" id="ARBA00023125"/>
    </source>
</evidence>
<dbReference type="InterPro" id="IPR010982">
    <property type="entry name" value="Lambda_DNA-bd_dom_sf"/>
</dbReference>
<dbReference type="RefSeq" id="WP_179457646.1">
    <property type="nucleotide sequence ID" value="NZ_BAAAPX010000001.1"/>
</dbReference>
<dbReference type="InterPro" id="IPR000843">
    <property type="entry name" value="HTH_LacI"/>
</dbReference>
<dbReference type="AlphaFoldDB" id="A0A852T5T1"/>
<dbReference type="Gene3D" id="1.10.260.40">
    <property type="entry name" value="lambda repressor-like DNA-binding domains"/>
    <property type="match status" value="1"/>
</dbReference>
<keyword evidence="6" id="KW-1185">Reference proteome</keyword>
<dbReference type="CDD" id="cd06267">
    <property type="entry name" value="PBP1_LacI_sugar_binding-like"/>
    <property type="match status" value="1"/>
</dbReference>
<evidence type="ECO:0000313" key="6">
    <source>
        <dbReference type="Proteomes" id="UP000589620"/>
    </source>
</evidence>
<dbReference type="PROSITE" id="PS50932">
    <property type="entry name" value="HTH_LACI_2"/>
    <property type="match status" value="1"/>
</dbReference>
<dbReference type="GO" id="GO:0000976">
    <property type="term" value="F:transcription cis-regulatory region binding"/>
    <property type="evidence" value="ECO:0007669"/>
    <property type="project" value="TreeGrafter"/>
</dbReference>
<dbReference type="Pfam" id="PF00356">
    <property type="entry name" value="LacI"/>
    <property type="match status" value="1"/>
</dbReference>
<dbReference type="CDD" id="cd01392">
    <property type="entry name" value="HTH_LacI"/>
    <property type="match status" value="1"/>
</dbReference>
<evidence type="ECO:0000256" key="3">
    <source>
        <dbReference type="ARBA" id="ARBA00023163"/>
    </source>
</evidence>
<sequence>MGDERVTIVDVANKAGVAISSVSSALNGRPGVSDVTRERIIRIAAELGFVPSLRGKSLSGRRAFTVGLVLHRDPDVLELDPFFGGFIGGIEDAIDPRGYALVLQISAESDKVLQRYEKLAADRRVDGVFINDLEVDDPRIALVQRLGLPAVAINPGAGFPIPAVREDPDAGIRATLRHLVDLGHRRIAYVSGRRNMTHSVERENSWRAGLQELGLAPGPVVPGEFTYLGGASAASVLLESADPPTAVMCANDLSAIGLIAQAQHLGFDVPGQLSVAGFDDIRLGTYVRPSLTTVHTSPRELGRQSGRMLVDLIEEGAVDDVRIPDAEMIVRDSTGPARDRR</sequence>
<evidence type="ECO:0000313" key="5">
    <source>
        <dbReference type="EMBL" id="NYD75840.1"/>
    </source>
</evidence>
<keyword evidence="2 5" id="KW-0238">DNA-binding</keyword>
<proteinExistence type="predicted"/>
<organism evidence="5 6">
    <name type="scientific">Leifsonia soli</name>
    <dbReference type="NCBI Taxonomy" id="582665"/>
    <lineage>
        <taxon>Bacteria</taxon>
        <taxon>Bacillati</taxon>
        <taxon>Actinomycetota</taxon>
        <taxon>Actinomycetes</taxon>
        <taxon>Micrococcales</taxon>
        <taxon>Microbacteriaceae</taxon>
        <taxon>Leifsonia</taxon>
    </lineage>
</organism>
<evidence type="ECO:0000259" key="4">
    <source>
        <dbReference type="PROSITE" id="PS50932"/>
    </source>
</evidence>
<evidence type="ECO:0000256" key="1">
    <source>
        <dbReference type="ARBA" id="ARBA00023015"/>
    </source>
</evidence>
<dbReference type="PANTHER" id="PTHR30146">
    <property type="entry name" value="LACI-RELATED TRANSCRIPTIONAL REPRESSOR"/>
    <property type="match status" value="1"/>
</dbReference>
<name>A0A852T5T1_9MICO</name>
<dbReference type="SUPFAM" id="SSF53822">
    <property type="entry name" value="Periplasmic binding protein-like I"/>
    <property type="match status" value="1"/>
</dbReference>
<dbReference type="GO" id="GO:0003700">
    <property type="term" value="F:DNA-binding transcription factor activity"/>
    <property type="evidence" value="ECO:0007669"/>
    <property type="project" value="TreeGrafter"/>
</dbReference>
<dbReference type="PANTHER" id="PTHR30146:SF155">
    <property type="entry name" value="ALANINE RACEMASE"/>
    <property type="match status" value="1"/>
</dbReference>
<dbReference type="InterPro" id="IPR028082">
    <property type="entry name" value="Peripla_BP_I"/>
</dbReference>
<accession>A0A852T5T1</accession>
<dbReference type="SUPFAM" id="SSF47413">
    <property type="entry name" value="lambda repressor-like DNA-binding domains"/>
    <property type="match status" value="1"/>
</dbReference>
<dbReference type="EMBL" id="JACCBJ010000001">
    <property type="protein sequence ID" value="NYD75840.1"/>
    <property type="molecule type" value="Genomic_DNA"/>
</dbReference>
<feature type="domain" description="HTH lacI-type" evidence="4">
    <location>
        <begin position="6"/>
        <end position="60"/>
    </location>
</feature>
<protein>
    <submittedName>
        <fullName evidence="5">DNA-binding LacI/PurR family transcriptional regulator</fullName>
    </submittedName>
</protein>
<dbReference type="Proteomes" id="UP000589620">
    <property type="component" value="Unassembled WGS sequence"/>
</dbReference>
<gene>
    <name evidence="5" type="ORF">BJ963_003359</name>
</gene>
<dbReference type="Pfam" id="PF13377">
    <property type="entry name" value="Peripla_BP_3"/>
    <property type="match status" value="1"/>
</dbReference>
<comment type="caution">
    <text evidence="5">The sequence shown here is derived from an EMBL/GenBank/DDBJ whole genome shotgun (WGS) entry which is preliminary data.</text>
</comment>
<reference evidence="5 6" key="1">
    <citation type="submission" date="2020-07" db="EMBL/GenBank/DDBJ databases">
        <title>Sequencing the genomes of 1000 actinobacteria strains.</title>
        <authorList>
            <person name="Klenk H.-P."/>
        </authorList>
    </citation>
    <scope>NUCLEOTIDE SEQUENCE [LARGE SCALE GENOMIC DNA]</scope>
    <source>
        <strain evidence="5 6">DSM 23871</strain>
    </source>
</reference>
<keyword evidence="1" id="KW-0805">Transcription regulation</keyword>
<dbReference type="InterPro" id="IPR046335">
    <property type="entry name" value="LacI/GalR-like_sensor"/>
</dbReference>
<dbReference type="Gene3D" id="3.40.50.2300">
    <property type="match status" value="2"/>
</dbReference>
<keyword evidence="3" id="KW-0804">Transcription</keyword>
<dbReference type="SMART" id="SM00354">
    <property type="entry name" value="HTH_LACI"/>
    <property type="match status" value="1"/>
</dbReference>